<accession>A0A7S0RB34</accession>
<dbReference type="GO" id="GO:0010275">
    <property type="term" value="P:NAD(P)H dehydrogenase complex assembly"/>
    <property type="evidence" value="ECO:0007669"/>
    <property type="project" value="TreeGrafter"/>
</dbReference>
<dbReference type="PANTHER" id="PTHR35724:SF1">
    <property type="entry name" value="PROTEIN CHLORORESPIRATORY REDUCTION 6, CHLOROPLASTIC"/>
    <property type="match status" value="1"/>
</dbReference>
<gene>
    <name evidence="1" type="ORF">POBO1169_LOCUS11209</name>
</gene>
<dbReference type="InterPro" id="IPR014946">
    <property type="entry name" value="CRR6"/>
</dbReference>
<evidence type="ECO:0000313" key="1">
    <source>
        <dbReference type="EMBL" id="CAD8672160.1"/>
    </source>
</evidence>
<dbReference type="PANTHER" id="PTHR35724">
    <property type="entry name" value="PROTEIN CHLORORESPIRATORY REDUCTION 6, CHLOROPLASTIC"/>
    <property type="match status" value="1"/>
</dbReference>
<organism evidence="1">
    <name type="scientific">Pyramimonas obovata</name>
    <dbReference type="NCBI Taxonomy" id="1411642"/>
    <lineage>
        <taxon>Eukaryota</taxon>
        <taxon>Viridiplantae</taxon>
        <taxon>Chlorophyta</taxon>
        <taxon>Pyramimonadophyceae</taxon>
        <taxon>Pyramimonadales</taxon>
        <taxon>Pyramimonadaceae</taxon>
        <taxon>Pyramimonas</taxon>
        <taxon>Pyramimonas incertae sedis</taxon>
    </lineage>
</organism>
<dbReference type="NCBIfam" id="NF038024">
    <property type="entry name" value="CRR6_slr1097"/>
    <property type="match status" value="1"/>
</dbReference>
<reference evidence="1" key="1">
    <citation type="submission" date="2021-01" db="EMBL/GenBank/DDBJ databases">
        <authorList>
            <person name="Corre E."/>
            <person name="Pelletier E."/>
            <person name="Niang G."/>
            <person name="Scheremetjew M."/>
            <person name="Finn R."/>
            <person name="Kale V."/>
            <person name="Holt S."/>
            <person name="Cochrane G."/>
            <person name="Meng A."/>
            <person name="Brown T."/>
            <person name="Cohen L."/>
        </authorList>
    </citation>
    <scope>NUCLEOTIDE SEQUENCE</scope>
    <source>
        <strain evidence="1">CCMP722</strain>
    </source>
</reference>
<sequence length="277" mass="30949">MERSMLNTRITLSLTNPEWKAASGLQRACCTARPNRALRSTRPGVAMAAGKGFGKAPEAKTSKKAPAQVPFQFNLGEAEASAPAEMPMPSMANNNIDTVLAESSGKILPEAPEGSDGRIEIVVTMQDIEKLDITQAKNLLEPLLESEDGAEQIMKRTVGFKIDFVKEDEMDPRELCEIPDVRLWFLRLDAEYPWLPCVLDWRAGEMARYAAMLTPHQISVRDGLVFNPEGIELFINLKAIVCCKWLKEVRAKSPNQRLKDMMLMLGFTLDDAFFELM</sequence>
<dbReference type="EMBL" id="HBFA01022042">
    <property type="protein sequence ID" value="CAD8672160.1"/>
    <property type="molecule type" value="Transcribed_RNA"/>
</dbReference>
<name>A0A7S0RB34_9CHLO</name>
<protein>
    <submittedName>
        <fullName evidence="1">Uncharacterized protein</fullName>
    </submittedName>
</protein>
<dbReference type="Pfam" id="PF08847">
    <property type="entry name" value="Crr6"/>
    <property type="match status" value="1"/>
</dbReference>
<proteinExistence type="predicted"/>
<dbReference type="AlphaFoldDB" id="A0A7S0RB34"/>